<accession>A0A9N9NR01</accession>
<sequence length="45" mass="5260">MSMMTCPTWTNFNYILIDAAKSNLPLVKPQLHKVKELESSKYFKI</sequence>
<keyword evidence="2" id="KW-1185">Reference proteome</keyword>
<evidence type="ECO:0000313" key="1">
    <source>
        <dbReference type="EMBL" id="CAG8750058.1"/>
    </source>
</evidence>
<protein>
    <submittedName>
        <fullName evidence="1">13930_t:CDS:1</fullName>
    </submittedName>
</protein>
<evidence type="ECO:0000313" key="2">
    <source>
        <dbReference type="Proteomes" id="UP000789342"/>
    </source>
</evidence>
<dbReference type="Proteomes" id="UP000789342">
    <property type="component" value="Unassembled WGS sequence"/>
</dbReference>
<gene>
    <name evidence="1" type="ORF">AMORRO_LOCUS15285</name>
</gene>
<comment type="caution">
    <text evidence="1">The sequence shown here is derived from an EMBL/GenBank/DDBJ whole genome shotgun (WGS) entry which is preliminary data.</text>
</comment>
<reference evidence="1" key="1">
    <citation type="submission" date="2021-06" db="EMBL/GenBank/DDBJ databases">
        <authorList>
            <person name="Kallberg Y."/>
            <person name="Tangrot J."/>
            <person name="Rosling A."/>
        </authorList>
    </citation>
    <scope>NUCLEOTIDE SEQUENCE</scope>
    <source>
        <strain evidence="1">CL551</strain>
    </source>
</reference>
<organism evidence="1 2">
    <name type="scientific">Acaulospora morrowiae</name>
    <dbReference type="NCBI Taxonomy" id="94023"/>
    <lineage>
        <taxon>Eukaryota</taxon>
        <taxon>Fungi</taxon>
        <taxon>Fungi incertae sedis</taxon>
        <taxon>Mucoromycota</taxon>
        <taxon>Glomeromycotina</taxon>
        <taxon>Glomeromycetes</taxon>
        <taxon>Diversisporales</taxon>
        <taxon>Acaulosporaceae</taxon>
        <taxon>Acaulospora</taxon>
    </lineage>
</organism>
<feature type="non-terminal residue" evidence="1">
    <location>
        <position position="45"/>
    </location>
</feature>
<dbReference type="EMBL" id="CAJVPV010035028">
    <property type="protein sequence ID" value="CAG8750058.1"/>
    <property type="molecule type" value="Genomic_DNA"/>
</dbReference>
<proteinExistence type="predicted"/>
<name>A0A9N9NR01_9GLOM</name>
<dbReference type="AlphaFoldDB" id="A0A9N9NR01"/>